<comment type="similarity">
    <text evidence="2">Belongs to the DoxX family.</text>
</comment>
<accession>A0A2R4T0T4</accession>
<evidence type="ECO:0000256" key="4">
    <source>
        <dbReference type="ARBA" id="ARBA00022692"/>
    </source>
</evidence>
<evidence type="ECO:0000256" key="3">
    <source>
        <dbReference type="ARBA" id="ARBA00022475"/>
    </source>
</evidence>
<reference evidence="8 9" key="1">
    <citation type="submission" date="2018-01" db="EMBL/GenBank/DDBJ databases">
        <title>Complete genome sequence of Streptomyces lunaelactis MM109T, a Ferroverdin A producer isolated from cave moonmilk deposits.</title>
        <authorList>
            <person name="Naome A."/>
            <person name="Martinet L."/>
            <person name="Maciejewska M."/>
            <person name="Anderssen S."/>
            <person name="Adam D."/>
            <person name="Tenconi E."/>
            <person name="Deflandre B."/>
            <person name="Arguelles-Arias A."/>
            <person name="Calusinska M."/>
            <person name="Copieters W."/>
            <person name="Karim L."/>
            <person name="Hanikenne M."/>
            <person name="Baurain D."/>
            <person name="van Wezel G."/>
            <person name="Smargiasso N."/>
            <person name="de Pauw E."/>
            <person name="Delfosse P."/>
            <person name="Rigali S."/>
        </authorList>
    </citation>
    <scope>NUCLEOTIDE SEQUENCE [LARGE SCALE GENOMIC DNA]</scope>
    <source>
        <strain evidence="8 9">MM109</strain>
    </source>
</reference>
<dbReference type="KEGG" id="slk:SLUN_11650"/>
<dbReference type="Pfam" id="PF07681">
    <property type="entry name" value="DoxX"/>
    <property type="match status" value="1"/>
</dbReference>
<evidence type="ECO:0000313" key="8">
    <source>
        <dbReference type="EMBL" id="AVZ72745.1"/>
    </source>
</evidence>
<dbReference type="PANTHER" id="PTHR33452">
    <property type="entry name" value="OXIDOREDUCTASE CATD-RELATED"/>
    <property type="match status" value="1"/>
</dbReference>
<evidence type="ECO:0000256" key="7">
    <source>
        <dbReference type="SAM" id="Phobius"/>
    </source>
</evidence>
<keyword evidence="4 7" id="KW-0812">Transmembrane</keyword>
<feature type="transmembrane region" description="Helical" evidence="7">
    <location>
        <begin position="84"/>
        <end position="100"/>
    </location>
</feature>
<evidence type="ECO:0000256" key="5">
    <source>
        <dbReference type="ARBA" id="ARBA00022989"/>
    </source>
</evidence>
<organism evidence="8 9">
    <name type="scientific">Streptomyces lunaelactis</name>
    <dbReference type="NCBI Taxonomy" id="1535768"/>
    <lineage>
        <taxon>Bacteria</taxon>
        <taxon>Bacillati</taxon>
        <taxon>Actinomycetota</taxon>
        <taxon>Actinomycetes</taxon>
        <taxon>Kitasatosporales</taxon>
        <taxon>Streptomycetaceae</taxon>
        <taxon>Streptomyces</taxon>
    </lineage>
</organism>
<dbReference type="AlphaFoldDB" id="A0A2R4T0T4"/>
<evidence type="ECO:0000256" key="2">
    <source>
        <dbReference type="ARBA" id="ARBA00006679"/>
    </source>
</evidence>
<feature type="transmembrane region" description="Helical" evidence="7">
    <location>
        <begin position="115"/>
        <end position="135"/>
    </location>
</feature>
<dbReference type="GeneID" id="55655912"/>
<dbReference type="Proteomes" id="UP000244201">
    <property type="component" value="Chromosome"/>
</dbReference>
<name>A0A2R4T0T4_9ACTN</name>
<dbReference type="EMBL" id="CP026304">
    <property type="protein sequence ID" value="AVZ72745.1"/>
    <property type="molecule type" value="Genomic_DNA"/>
</dbReference>
<dbReference type="InterPro" id="IPR051907">
    <property type="entry name" value="DoxX-like_oxidoreductase"/>
</dbReference>
<keyword evidence="5 7" id="KW-1133">Transmembrane helix</keyword>
<keyword evidence="6 7" id="KW-0472">Membrane</keyword>
<dbReference type="InterPro" id="IPR032808">
    <property type="entry name" value="DoxX"/>
</dbReference>
<dbReference type="OrthoDB" id="9808524at2"/>
<dbReference type="PANTHER" id="PTHR33452:SF4">
    <property type="entry name" value="BLL4328 PROTEIN"/>
    <property type="match status" value="1"/>
</dbReference>
<evidence type="ECO:0000313" key="9">
    <source>
        <dbReference type="Proteomes" id="UP000244201"/>
    </source>
</evidence>
<comment type="subcellular location">
    <subcellularLocation>
        <location evidence="1">Cell membrane</location>
        <topology evidence="1">Multi-pass membrane protein</topology>
    </subcellularLocation>
</comment>
<evidence type="ECO:0000256" key="6">
    <source>
        <dbReference type="ARBA" id="ARBA00023136"/>
    </source>
</evidence>
<evidence type="ECO:0000256" key="1">
    <source>
        <dbReference type="ARBA" id="ARBA00004651"/>
    </source>
</evidence>
<feature type="transmembrane region" description="Helical" evidence="7">
    <location>
        <begin position="61"/>
        <end position="79"/>
    </location>
</feature>
<dbReference type="RefSeq" id="WP_108148425.1">
    <property type="nucleotide sequence ID" value="NZ_CP026304.1"/>
</dbReference>
<feature type="transmembrane region" description="Helical" evidence="7">
    <location>
        <begin position="20"/>
        <end position="41"/>
    </location>
</feature>
<keyword evidence="9" id="KW-1185">Reference proteome</keyword>
<gene>
    <name evidence="8" type="ORF">SLUN_11650</name>
</gene>
<proteinExistence type="inferred from homology"/>
<keyword evidence="3" id="KW-1003">Cell membrane</keyword>
<protein>
    <submittedName>
        <fullName evidence="8">DoxX family protein</fullName>
    </submittedName>
</protein>
<dbReference type="GO" id="GO:0005886">
    <property type="term" value="C:plasma membrane"/>
    <property type="evidence" value="ECO:0007669"/>
    <property type="project" value="UniProtKB-SubCell"/>
</dbReference>
<sequence>MANRPLPTLPSRLNQAQPYVLGLFRTVVGLLFACQGAASLFGVLGGAGGGGGTIPAGTWPGWYAGVIELVGGVLVLLGLGTRSAAFVASGSMAYAYFTVHQPEGLFPLQNSGEGSVLYCWAFLLLVFTGPGALALDRVFAPRGKSRAADEERKEQATAVAV</sequence>